<feature type="compositionally biased region" description="Basic and acidic residues" evidence="1">
    <location>
        <begin position="356"/>
        <end position="383"/>
    </location>
</feature>
<comment type="caution">
    <text evidence="2">The sequence shown here is derived from an EMBL/GenBank/DDBJ whole genome shotgun (WGS) entry which is preliminary data.</text>
</comment>
<dbReference type="OrthoDB" id="3544745at2759"/>
<protein>
    <submittedName>
        <fullName evidence="2">B98c34a3-a676-4208-a340-23008f5c0f81-CDS</fullName>
    </submittedName>
</protein>
<sequence>MFRQNDAPPSQSTQPDIQAHLKAEYDYRPYGHGSNEDKVAVILLEGRQKDLVTQRILEEQELESLEKAKVKQLEEENGWKFTSDTAGKMCLKVQDKDINTLIECNNFVRDYKKATRADPRADMRKKGAPAFSSHALLTTDKKAQHLKRLAVLLASKNKYAQYWSIRDLPDEWFKIDNAILCSKEEQEVLLREAEKKKKVLDKSNVSKVEVGWKSERRAPVDGIEKKGKPVVDKPKNNKVEIDGKLRDEHLAQIDEPEKKKKAPERSRNANVESDGKSKDPRRVPIDDEVKRKKRSPFGSSRNGKVEVDGPTPRQQHRLPVNEVDKQRKGGEKLKNGKGEVDGATPRQQHRLQMNEAEEKKTGGEKSKNCKPEIDGKFRDDNMLSKKRHGSQ</sequence>
<dbReference type="Proteomes" id="UP000624404">
    <property type="component" value="Unassembled WGS sequence"/>
</dbReference>
<feature type="compositionally biased region" description="Basic and acidic residues" evidence="1">
    <location>
        <begin position="322"/>
        <end position="340"/>
    </location>
</feature>
<name>A0A8H2VXM8_9HELO</name>
<evidence type="ECO:0000256" key="1">
    <source>
        <dbReference type="SAM" id="MobiDB-lite"/>
    </source>
</evidence>
<feature type="compositionally biased region" description="Basic and acidic residues" evidence="1">
    <location>
        <begin position="220"/>
        <end position="290"/>
    </location>
</feature>
<dbReference type="AlphaFoldDB" id="A0A8H2VXM8"/>
<accession>A0A8H2VXM8</accession>
<evidence type="ECO:0000313" key="2">
    <source>
        <dbReference type="EMBL" id="CAD6446004.1"/>
    </source>
</evidence>
<dbReference type="EMBL" id="CAJHIA010000017">
    <property type="protein sequence ID" value="CAD6446004.1"/>
    <property type="molecule type" value="Genomic_DNA"/>
</dbReference>
<reference evidence="2" key="1">
    <citation type="submission" date="2020-10" db="EMBL/GenBank/DDBJ databases">
        <authorList>
            <person name="Kusch S."/>
        </authorList>
    </citation>
    <scope>NUCLEOTIDE SEQUENCE</scope>
    <source>
        <strain evidence="2">SwB9</strain>
    </source>
</reference>
<keyword evidence="3" id="KW-1185">Reference proteome</keyword>
<organism evidence="2 3">
    <name type="scientific">Sclerotinia trifoliorum</name>
    <dbReference type="NCBI Taxonomy" id="28548"/>
    <lineage>
        <taxon>Eukaryota</taxon>
        <taxon>Fungi</taxon>
        <taxon>Dikarya</taxon>
        <taxon>Ascomycota</taxon>
        <taxon>Pezizomycotina</taxon>
        <taxon>Leotiomycetes</taxon>
        <taxon>Helotiales</taxon>
        <taxon>Sclerotiniaceae</taxon>
        <taxon>Sclerotinia</taxon>
    </lineage>
</organism>
<proteinExistence type="predicted"/>
<evidence type="ECO:0000313" key="3">
    <source>
        <dbReference type="Proteomes" id="UP000624404"/>
    </source>
</evidence>
<feature type="region of interest" description="Disordered" evidence="1">
    <location>
        <begin position="220"/>
        <end position="391"/>
    </location>
</feature>
<gene>
    <name evidence="2" type="ORF">SCLTRI_LOCUS5720</name>
</gene>